<name>A0A176S7W8_9GAMM</name>
<sequence length="51" mass="5978">MNDCTIKLQDIDDQRRSQALPIANQYLRSYLLLELDITVSVINESNVRRIE</sequence>
<gene>
    <name evidence="1" type="ORF">THIOM_000137</name>
</gene>
<protein>
    <submittedName>
        <fullName evidence="1">Uncharacterized protein</fullName>
    </submittedName>
</protein>
<dbReference type="AlphaFoldDB" id="A0A176S7W8"/>
<evidence type="ECO:0000313" key="2">
    <source>
        <dbReference type="Proteomes" id="UP000076962"/>
    </source>
</evidence>
<accession>A0A176S7W8</accession>
<keyword evidence="2" id="KW-1185">Reference proteome</keyword>
<dbReference type="EMBL" id="LUTY01000049">
    <property type="protein sequence ID" value="OAD24018.1"/>
    <property type="molecule type" value="Genomic_DNA"/>
</dbReference>
<proteinExistence type="predicted"/>
<reference evidence="1 2" key="1">
    <citation type="submission" date="2016-05" db="EMBL/GenBank/DDBJ databases">
        <title>Single-cell genome of chain-forming Candidatus Thiomargarita nelsonii and comparison to other large sulfur-oxidizing bacteria.</title>
        <authorList>
            <person name="Winkel M."/>
            <person name="Salman V."/>
            <person name="Woyke T."/>
            <person name="Schulz-Vogt H."/>
            <person name="Richter M."/>
            <person name="Flood B."/>
            <person name="Bailey J."/>
            <person name="Amann R."/>
            <person name="Mussmann M."/>
        </authorList>
    </citation>
    <scope>NUCLEOTIDE SEQUENCE [LARGE SCALE GENOMIC DNA]</scope>
    <source>
        <strain evidence="1 2">THI036</strain>
    </source>
</reference>
<comment type="caution">
    <text evidence="1">The sequence shown here is derived from an EMBL/GenBank/DDBJ whole genome shotgun (WGS) entry which is preliminary data.</text>
</comment>
<organism evidence="1 2">
    <name type="scientific">Candidatus Thiomargarita nelsonii</name>
    <dbReference type="NCBI Taxonomy" id="1003181"/>
    <lineage>
        <taxon>Bacteria</taxon>
        <taxon>Pseudomonadati</taxon>
        <taxon>Pseudomonadota</taxon>
        <taxon>Gammaproteobacteria</taxon>
        <taxon>Thiotrichales</taxon>
        <taxon>Thiotrichaceae</taxon>
        <taxon>Thiomargarita</taxon>
    </lineage>
</organism>
<dbReference type="Proteomes" id="UP000076962">
    <property type="component" value="Unassembled WGS sequence"/>
</dbReference>
<evidence type="ECO:0000313" key="1">
    <source>
        <dbReference type="EMBL" id="OAD24018.1"/>
    </source>
</evidence>